<evidence type="ECO:0000256" key="11">
    <source>
        <dbReference type="ARBA" id="ARBA00025437"/>
    </source>
</evidence>
<dbReference type="GO" id="GO:0071897">
    <property type="term" value="P:DNA biosynthetic process"/>
    <property type="evidence" value="ECO:0007669"/>
    <property type="project" value="UniProtKB-KW"/>
</dbReference>
<reference evidence="18" key="1">
    <citation type="submission" date="2021-05" db="EMBL/GenBank/DDBJ databases">
        <title>Energy efficiency and biological interactions define the core microbiome of deep oligotrophic groundwater.</title>
        <authorList>
            <person name="Mehrshad M."/>
            <person name="Lopez-Fernandez M."/>
            <person name="Bell E."/>
            <person name="Bernier-Latmani R."/>
            <person name="Bertilsson S."/>
            <person name="Dopson M."/>
        </authorList>
    </citation>
    <scope>NUCLEOTIDE SEQUENCE</scope>
    <source>
        <strain evidence="18">Modern_marine.mb.64</strain>
    </source>
</reference>
<keyword evidence="5 13" id="KW-0846">Cobalamin</keyword>
<dbReference type="GO" id="GO:0050897">
    <property type="term" value="F:cobalt ion binding"/>
    <property type="evidence" value="ECO:0007669"/>
    <property type="project" value="InterPro"/>
</dbReference>
<dbReference type="InterPro" id="IPR024434">
    <property type="entry name" value="TSCPD_dom"/>
</dbReference>
<comment type="catalytic activity">
    <reaction evidence="12 13">
        <text>a 2'-deoxyribonucleoside 5'-diphosphate + [thioredoxin]-disulfide + H2O = a ribonucleoside 5'-diphosphate + [thioredoxin]-dithiol</text>
        <dbReference type="Rhea" id="RHEA:23252"/>
        <dbReference type="Rhea" id="RHEA-COMP:10698"/>
        <dbReference type="Rhea" id="RHEA-COMP:10700"/>
        <dbReference type="ChEBI" id="CHEBI:15377"/>
        <dbReference type="ChEBI" id="CHEBI:29950"/>
        <dbReference type="ChEBI" id="CHEBI:50058"/>
        <dbReference type="ChEBI" id="CHEBI:57930"/>
        <dbReference type="ChEBI" id="CHEBI:73316"/>
        <dbReference type="EC" id="1.17.4.1"/>
    </reaction>
</comment>
<dbReference type="EMBL" id="JAHJDP010000004">
    <property type="protein sequence ID" value="MBU2689388.1"/>
    <property type="molecule type" value="Genomic_DNA"/>
</dbReference>
<comment type="caution">
    <text evidence="18">The sequence shown here is derived from an EMBL/GenBank/DDBJ whole genome shotgun (WGS) entry which is preliminary data.</text>
</comment>
<dbReference type="PANTHER" id="PTHR43371:SF1">
    <property type="entry name" value="RIBONUCLEOSIDE-DIPHOSPHATE REDUCTASE"/>
    <property type="match status" value="1"/>
</dbReference>
<dbReference type="Gene3D" id="3.20.70.20">
    <property type="match status" value="1"/>
</dbReference>
<evidence type="ECO:0000256" key="13">
    <source>
        <dbReference type="RuleBase" id="RU364064"/>
    </source>
</evidence>
<dbReference type="InterPro" id="IPR013678">
    <property type="entry name" value="RNR_2_N"/>
</dbReference>
<comment type="similarity">
    <text evidence="2 13">Belongs to the ribonucleoside diphosphate reductase class-2 family.</text>
</comment>
<accession>A0A948RQX7</accession>
<dbReference type="SUPFAM" id="SSF51998">
    <property type="entry name" value="PFL-like glycyl radical enzymes"/>
    <property type="match status" value="1"/>
</dbReference>
<dbReference type="NCBIfam" id="NF005122">
    <property type="entry name" value="PRK06556.1"/>
    <property type="match status" value="1"/>
</dbReference>
<feature type="domain" description="Ribonucleotide reductase large subunit C-terminal" evidence="15">
    <location>
        <begin position="151"/>
        <end position="689"/>
    </location>
</feature>
<gene>
    <name evidence="18" type="ORF">KJ970_00545</name>
</gene>
<evidence type="ECO:0000259" key="15">
    <source>
        <dbReference type="Pfam" id="PF02867"/>
    </source>
</evidence>
<evidence type="ECO:0000256" key="12">
    <source>
        <dbReference type="ARBA" id="ARBA00047754"/>
    </source>
</evidence>
<evidence type="ECO:0000259" key="17">
    <source>
        <dbReference type="Pfam" id="PF12637"/>
    </source>
</evidence>
<keyword evidence="6 13" id="KW-0237">DNA synthesis</keyword>
<evidence type="ECO:0000256" key="2">
    <source>
        <dbReference type="ARBA" id="ARBA00007405"/>
    </source>
</evidence>
<evidence type="ECO:0000256" key="5">
    <source>
        <dbReference type="ARBA" id="ARBA00022628"/>
    </source>
</evidence>
<evidence type="ECO:0000259" key="16">
    <source>
        <dbReference type="Pfam" id="PF08471"/>
    </source>
</evidence>
<dbReference type="InterPro" id="IPR013344">
    <property type="entry name" value="RNR_NrdJ/NrdZ"/>
</dbReference>
<dbReference type="GO" id="GO:0004748">
    <property type="term" value="F:ribonucleoside-diphosphate reductase activity, thioredoxin disulfide as acceptor"/>
    <property type="evidence" value="ECO:0007669"/>
    <property type="project" value="UniProtKB-EC"/>
</dbReference>
<evidence type="ECO:0000256" key="4">
    <source>
        <dbReference type="ARBA" id="ARBA00014409"/>
    </source>
</evidence>
<name>A0A948RQX7_UNCEI</name>
<evidence type="ECO:0000256" key="6">
    <source>
        <dbReference type="ARBA" id="ARBA00022634"/>
    </source>
</evidence>
<dbReference type="Proteomes" id="UP000777784">
    <property type="component" value="Unassembled WGS sequence"/>
</dbReference>
<keyword evidence="10 13" id="KW-0170">Cobalt</keyword>
<keyword evidence="7 13" id="KW-0547">Nucleotide-binding</keyword>
<comment type="cofactor">
    <cofactor evidence="1 13">
        <name>adenosylcob(III)alamin</name>
        <dbReference type="ChEBI" id="CHEBI:18408"/>
    </cofactor>
</comment>
<dbReference type="Pfam" id="PF02867">
    <property type="entry name" value="Ribonuc_red_lgC"/>
    <property type="match status" value="1"/>
</dbReference>
<dbReference type="Pfam" id="PF08471">
    <property type="entry name" value="Ribonuc_red_2_N"/>
    <property type="match status" value="1"/>
</dbReference>
<feature type="domain" description="TSCPD" evidence="17">
    <location>
        <begin position="718"/>
        <end position="824"/>
    </location>
</feature>
<evidence type="ECO:0000256" key="1">
    <source>
        <dbReference type="ARBA" id="ARBA00001922"/>
    </source>
</evidence>
<dbReference type="AlphaFoldDB" id="A0A948RQX7"/>
<evidence type="ECO:0000256" key="9">
    <source>
        <dbReference type="ARBA" id="ARBA00023157"/>
    </source>
</evidence>
<dbReference type="CDD" id="cd02888">
    <property type="entry name" value="RNR_II_dimer"/>
    <property type="match status" value="1"/>
</dbReference>
<evidence type="ECO:0000256" key="7">
    <source>
        <dbReference type="ARBA" id="ARBA00022741"/>
    </source>
</evidence>
<sequence>MASSREGVEICRTGKGLTFRRLFTKEGLHPFDTITWDIRSATLTNESGEVIFDQKNVEVPEFWSQMATNVVVSKYFRGALGTPQREKSVKQMIGRVANTIADWGIRDGYFDRESDASAFRDELHYLLVTQHTSFNSPVWFNVGIEAKPQCSACFILSVKDTMDSILEWYRKEGMIFKHGSGSGVNASPIRSSREPLSGGGTPSGPVSFMRAADASAGVIKSGGKTRRAAKMVVLNADHPDIEEFVVCKWKEEEKAHKLIEAGYNPSIDGDAYSSVFFQNANNSVRVSDEFMRRALNDEDWELKAVTTGERIERIKAKELLRLISEAAWHCGDPGIQFDTTINDWHTCPNSGRINASNPCSEYMHLDDSACNLASINLTKFLDEDGNFLIEQFRHAVRVMIIAQDILVDNASYPTAKITQNSRDCHQLGLGFANLGALLMTLGLPYDSDEGRAWAATITALMSGHAYEVSGELAEKLGPYPAFAKNSEPQIRVIRKHRYQLDKINARLVPSELLASATEAWDNAISLAETAGVRNSQVTVLAPTGTIAFMMDCDTTGVEPDIALVKYKKLVGGGMLKIVNQTVPHALERLGYSPETVGSILKYIDEQGTIEGSPEVKSEHLPVFDCAFQPINGKRFIDYMGHLHMMSAVQPFISGAISKTVNLPETATVDEIAQTYIEAWKLGLKSVAIYRDGSKSVQPLTTGKDSKSSTREQPRVPYRRQLPEERQALTHKFTIGGHKGYLTVGMFEDGTPGEIFIVMSKEGSTLSGVMDSFATTISLSLQYGVPLRVLVRKFSHVRFEPSGMTTHPDIRFAKSVVDYIFRWLALKFLPEDEANRFKVKHTESNHGQNNNGGSRDIDGLLGESSTFLQDNPTFVAQSDAPICTDCGSMMIRSASCYKCLNCGSSSGCS</sequence>
<dbReference type="Pfam" id="PF12637">
    <property type="entry name" value="TSCPD"/>
    <property type="match status" value="1"/>
</dbReference>
<comment type="function">
    <text evidence="11 13">Catalyzes the reduction of ribonucleotides to deoxyribonucleotides. May function to provide a pool of deoxyribonucleotide precursors for DNA repair during oxygen limitation and/or for immediate growth after restoration of oxygen.</text>
</comment>
<evidence type="ECO:0000313" key="18">
    <source>
        <dbReference type="EMBL" id="MBU2689388.1"/>
    </source>
</evidence>
<proteinExistence type="inferred from homology"/>
<evidence type="ECO:0000256" key="10">
    <source>
        <dbReference type="ARBA" id="ARBA00023285"/>
    </source>
</evidence>
<evidence type="ECO:0000256" key="14">
    <source>
        <dbReference type="SAM" id="MobiDB-lite"/>
    </source>
</evidence>
<dbReference type="InterPro" id="IPR000788">
    <property type="entry name" value="RNR_lg_C"/>
</dbReference>
<dbReference type="PRINTS" id="PR01183">
    <property type="entry name" value="RIBORDTASEM1"/>
</dbReference>
<feature type="compositionally biased region" description="Basic and acidic residues" evidence="14">
    <location>
        <begin position="703"/>
        <end position="713"/>
    </location>
</feature>
<protein>
    <recommendedName>
        <fullName evidence="4 13">Vitamin B12-dependent ribonucleotide reductase</fullName>
        <ecNumber evidence="3 13">1.17.4.1</ecNumber>
    </recommendedName>
</protein>
<evidence type="ECO:0000256" key="3">
    <source>
        <dbReference type="ARBA" id="ARBA00012274"/>
    </source>
</evidence>
<keyword evidence="8 13" id="KW-0560">Oxidoreductase</keyword>
<evidence type="ECO:0000256" key="8">
    <source>
        <dbReference type="ARBA" id="ARBA00023002"/>
    </source>
</evidence>
<feature type="domain" description="Ribonucleotide reductase class II vitamin B12-dependent N-terminal" evidence="16">
    <location>
        <begin position="40"/>
        <end position="130"/>
    </location>
</feature>
<dbReference type="GO" id="GO:0031419">
    <property type="term" value="F:cobalamin binding"/>
    <property type="evidence" value="ECO:0007669"/>
    <property type="project" value="UniProtKB-KW"/>
</dbReference>
<feature type="region of interest" description="Disordered" evidence="14">
    <location>
        <begin position="182"/>
        <end position="202"/>
    </location>
</feature>
<dbReference type="GO" id="GO:0000166">
    <property type="term" value="F:nucleotide binding"/>
    <property type="evidence" value="ECO:0007669"/>
    <property type="project" value="UniProtKB-KW"/>
</dbReference>
<dbReference type="EC" id="1.17.4.1" evidence="3 13"/>
<dbReference type="NCBIfam" id="TIGR02504">
    <property type="entry name" value="NrdJ_Z"/>
    <property type="match status" value="1"/>
</dbReference>
<feature type="region of interest" description="Disordered" evidence="14">
    <location>
        <begin position="696"/>
        <end position="715"/>
    </location>
</feature>
<evidence type="ECO:0000313" key="19">
    <source>
        <dbReference type="Proteomes" id="UP000777784"/>
    </source>
</evidence>
<organism evidence="18 19">
    <name type="scientific">Eiseniibacteriota bacterium</name>
    <dbReference type="NCBI Taxonomy" id="2212470"/>
    <lineage>
        <taxon>Bacteria</taxon>
        <taxon>Candidatus Eiseniibacteriota</taxon>
    </lineage>
</organism>
<dbReference type="PANTHER" id="PTHR43371">
    <property type="entry name" value="VITAMIN B12-DEPENDENT RIBONUCLEOTIDE REDUCTASE"/>
    <property type="match status" value="1"/>
</dbReference>
<dbReference type="InterPro" id="IPR050862">
    <property type="entry name" value="RdRp_reductase_class-2"/>
</dbReference>
<keyword evidence="9" id="KW-1015">Disulfide bond</keyword>